<protein>
    <recommendedName>
        <fullName evidence="3">Thylakoid lumen protein</fullName>
    </recommendedName>
</protein>
<evidence type="ECO:0000313" key="1">
    <source>
        <dbReference type="EMBL" id="ERN40057.1"/>
    </source>
</evidence>
<name>U5DFJ9_9CHRO</name>
<keyword evidence="2" id="KW-1185">Reference proteome</keyword>
<dbReference type="OrthoDB" id="531776at2"/>
<dbReference type="GO" id="GO:0010027">
    <property type="term" value="P:thylakoid membrane organization"/>
    <property type="evidence" value="ECO:0007669"/>
    <property type="project" value="InterPro"/>
</dbReference>
<comment type="caution">
    <text evidence="1">The sequence shown here is derived from an EMBL/GenBank/DDBJ whole genome shotgun (WGS) entry which is preliminary data.</text>
</comment>
<dbReference type="PANTHER" id="PTHR35745">
    <property type="entry name" value="BNACNNG14650D PROTEIN"/>
    <property type="match status" value="1"/>
</dbReference>
<dbReference type="InterPro" id="IPR040003">
    <property type="entry name" value="PG18-like"/>
</dbReference>
<dbReference type="PATRIC" id="fig|582515.4.peg.3748"/>
<gene>
    <name evidence="1" type="ORF">KR51_00033360</name>
</gene>
<accession>U5DFJ9</accession>
<sequence length="112" mass="12177">MTNPTHRAFYIGRALAEMMFEQVERTVTEALSELGKFDAEQRERLRQFSADVLARADRVAGSTIAENDPMGSGTPMAANTPADTQAAIDDLRASIASARAELNAYKVQKSKG</sequence>
<dbReference type="Proteomes" id="UP000016960">
    <property type="component" value="Unassembled WGS sequence"/>
</dbReference>
<proteinExistence type="predicted"/>
<evidence type="ECO:0000313" key="2">
    <source>
        <dbReference type="Proteomes" id="UP000016960"/>
    </source>
</evidence>
<dbReference type="EMBL" id="ASSJ01000081">
    <property type="protein sequence ID" value="ERN40057.1"/>
    <property type="molecule type" value="Genomic_DNA"/>
</dbReference>
<evidence type="ECO:0008006" key="3">
    <source>
        <dbReference type="Google" id="ProtNLM"/>
    </source>
</evidence>
<organism evidence="1 2">
    <name type="scientific">Rubidibacter lacunae KORDI 51-2</name>
    <dbReference type="NCBI Taxonomy" id="582515"/>
    <lineage>
        <taxon>Bacteria</taxon>
        <taxon>Bacillati</taxon>
        <taxon>Cyanobacteriota</taxon>
        <taxon>Cyanophyceae</taxon>
        <taxon>Oscillatoriophycideae</taxon>
        <taxon>Chroococcales</taxon>
        <taxon>Aphanothecaceae</taxon>
        <taxon>Rubidibacter</taxon>
    </lineage>
</organism>
<dbReference type="AlphaFoldDB" id="U5DFJ9"/>
<dbReference type="InParanoid" id="U5DFJ9"/>
<reference evidence="1 2" key="1">
    <citation type="submission" date="2013-05" db="EMBL/GenBank/DDBJ databases">
        <title>Draft genome sequence of Rubidibacter lacunae KORDI 51-2.</title>
        <authorList>
            <person name="Choi D.H."/>
            <person name="Noh J.H."/>
            <person name="Kwon K.-K."/>
            <person name="Lee J.-H."/>
            <person name="Ryu J.-Y."/>
        </authorList>
    </citation>
    <scope>NUCLEOTIDE SEQUENCE [LARGE SCALE GENOMIC DNA]</scope>
    <source>
        <strain evidence="1 2">KORDI 51-2</strain>
    </source>
</reference>
<dbReference type="PANTHER" id="PTHR35745:SF1">
    <property type="entry name" value="OS04G0513000 PROTEIN"/>
    <property type="match status" value="1"/>
</dbReference>
<dbReference type="eggNOG" id="COG3937">
    <property type="taxonomic scope" value="Bacteria"/>
</dbReference>
<dbReference type="Pfam" id="PF20711">
    <property type="entry name" value="DUF6825"/>
    <property type="match status" value="1"/>
</dbReference>
<dbReference type="RefSeq" id="WP_022608948.1">
    <property type="nucleotide sequence ID" value="NZ_ASSJ01000081.1"/>
</dbReference>
<dbReference type="STRING" id="582515.KR51_00033360"/>